<feature type="domain" description="Outer membrane protein beta-barrel" evidence="4">
    <location>
        <begin position="100"/>
        <end position="270"/>
    </location>
</feature>
<comment type="caution">
    <text evidence="5">The sequence shown here is derived from an EMBL/GenBank/DDBJ whole genome shotgun (WGS) entry which is preliminary data.</text>
</comment>
<gene>
    <name evidence="5" type="ORF">EPA99_12765</name>
</gene>
<evidence type="ECO:0000256" key="3">
    <source>
        <dbReference type="SAM" id="SignalP"/>
    </source>
</evidence>
<feature type="signal peptide" evidence="3">
    <location>
        <begin position="1"/>
        <end position="21"/>
    </location>
</feature>
<dbReference type="Pfam" id="PF13505">
    <property type="entry name" value="OMP_b-brl"/>
    <property type="match status" value="1"/>
</dbReference>
<dbReference type="Proteomes" id="UP000289784">
    <property type="component" value="Unassembled WGS sequence"/>
</dbReference>
<accession>A0A4V1N0Y9</accession>
<evidence type="ECO:0000259" key="4">
    <source>
        <dbReference type="Pfam" id="PF13505"/>
    </source>
</evidence>
<reference evidence="5 6" key="1">
    <citation type="submission" date="2019-01" db="EMBL/GenBank/DDBJ databases">
        <title>Pseudoxanthomonas composti sp. nov., isolated from compost.</title>
        <authorList>
            <person name="Yang G."/>
        </authorList>
    </citation>
    <scope>NUCLEOTIDE SEQUENCE [LARGE SCALE GENOMIC DNA]</scope>
    <source>
        <strain evidence="5 6">GSS15</strain>
    </source>
</reference>
<feature type="compositionally biased region" description="Low complexity" evidence="2">
    <location>
        <begin position="34"/>
        <end position="60"/>
    </location>
</feature>
<sequence length="270" mass="29793">MKSVIRALPLCLAVVAVQAHAQSVSPSWNAYRKQQAQSAAQPVPQQQAQSQSQSQSEQASTPVAAPPATRLVTSQPASAQPALEPTPRARGDAPRSAFFVGVQKGHGWIYDDKKQELTAASAGFRWQAGPVTQVGIEAAYGKLKKEETSTTEWDPFWQQNFTYTEVYPQARYFTLGASARFNFGSNSPIFGIARLGYFRSKIDSFGDNDQRVVVGAYAGLGLGVDITRHFNVQLIYNSYVYSDDDYYDYYGDDYTINRADTATLGLEVRF</sequence>
<dbReference type="OrthoDB" id="6025207at2"/>
<keyword evidence="6" id="KW-1185">Reference proteome</keyword>
<dbReference type="AlphaFoldDB" id="A0A4V1N0Y9"/>
<dbReference type="RefSeq" id="WP_129471612.1">
    <property type="nucleotide sequence ID" value="NZ_SAWZ01000006.1"/>
</dbReference>
<feature type="region of interest" description="Disordered" evidence="2">
    <location>
        <begin position="33"/>
        <end position="94"/>
    </location>
</feature>
<protein>
    <recommendedName>
        <fullName evidence="4">Outer membrane protein beta-barrel domain-containing protein</fullName>
    </recommendedName>
</protein>
<evidence type="ECO:0000256" key="2">
    <source>
        <dbReference type="SAM" id="MobiDB-lite"/>
    </source>
</evidence>
<dbReference type="EMBL" id="SAWZ01000006">
    <property type="protein sequence ID" value="RXR04341.1"/>
    <property type="molecule type" value="Genomic_DNA"/>
</dbReference>
<evidence type="ECO:0000256" key="1">
    <source>
        <dbReference type="ARBA" id="ARBA00022729"/>
    </source>
</evidence>
<dbReference type="InterPro" id="IPR011250">
    <property type="entry name" value="OMP/PagP_B-barrel"/>
</dbReference>
<proteinExistence type="predicted"/>
<dbReference type="InterPro" id="IPR027385">
    <property type="entry name" value="Beta-barrel_OMP"/>
</dbReference>
<evidence type="ECO:0000313" key="5">
    <source>
        <dbReference type="EMBL" id="RXR04341.1"/>
    </source>
</evidence>
<dbReference type="SUPFAM" id="SSF56925">
    <property type="entry name" value="OMPA-like"/>
    <property type="match status" value="1"/>
</dbReference>
<feature type="chain" id="PRO_5020534111" description="Outer membrane protein beta-barrel domain-containing protein" evidence="3">
    <location>
        <begin position="22"/>
        <end position="270"/>
    </location>
</feature>
<keyword evidence="1 3" id="KW-0732">Signal</keyword>
<evidence type="ECO:0000313" key="6">
    <source>
        <dbReference type="Proteomes" id="UP000289784"/>
    </source>
</evidence>
<name>A0A4V1N0Y9_9GAMM</name>
<organism evidence="5 6">
    <name type="scientific">Pseudoxanthomonas composti</name>
    <dbReference type="NCBI Taxonomy" id="2137479"/>
    <lineage>
        <taxon>Bacteria</taxon>
        <taxon>Pseudomonadati</taxon>
        <taxon>Pseudomonadota</taxon>
        <taxon>Gammaproteobacteria</taxon>
        <taxon>Lysobacterales</taxon>
        <taxon>Lysobacteraceae</taxon>
        <taxon>Pseudoxanthomonas</taxon>
    </lineage>
</organism>